<organism evidence="1 2">
    <name type="scientific">Channa argus</name>
    <name type="common">Northern snakehead</name>
    <name type="synonym">Ophicephalus argus</name>
    <dbReference type="NCBI Taxonomy" id="215402"/>
    <lineage>
        <taxon>Eukaryota</taxon>
        <taxon>Metazoa</taxon>
        <taxon>Chordata</taxon>
        <taxon>Craniata</taxon>
        <taxon>Vertebrata</taxon>
        <taxon>Euteleostomi</taxon>
        <taxon>Actinopterygii</taxon>
        <taxon>Neopterygii</taxon>
        <taxon>Teleostei</taxon>
        <taxon>Neoteleostei</taxon>
        <taxon>Acanthomorphata</taxon>
        <taxon>Anabantaria</taxon>
        <taxon>Anabantiformes</taxon>
        <taxon>Channoidei</taxon>
        <taxon>Channidae</taxon>
        <taxon>Channa</taxon>
    </lineage>
</organism>
<accession>A0A6G1QYD2</accession>
<evidence type="ECO:0000313" key="2">
    <source>
        <dbReference type="Proteomes" id="UP000503349"/>
    </source>
</evidence>
<reference evidence="2" key="2">
    <citation type="submission" date="2019-02" db="EMBL/GenBank/DDBJ databases">
        <title>Opniocepnalus argus Var Kimnra genome.</title>
        <authorList>
            <person name="Zhou C."/>
            <person name="Xiao S."/>
        </authorList>
    </citation>
    <scope>NUCLEOTIDE SEQUENCE [LARGE SCALE GENOMIC DNA]</scope>
</reference>
<protein>
    <submittedName>
        <fullName evidence="1">Uncharacterized protein</fullName>
    </submittedName>
</protein>
<evidence type="ECO:0000313" key="1">
    <source>
        <dbReference type="EMBL" id="KAF3707711.1"/>
    </source>
</evidence>
<proteinExistence type="predicted"/>
<sequence>MQAKVPRIDDCSVPTDVHVPSSGSEAECEKCRQHIKEINTSHELVICFNNGWSLNHYVSFFGFAIPAFDNHSWSQTLYSQITMTTSCDFAAENPCSTIFAFVKKGQPPVL</sequence>
<keyword evidence="2" id="KW-1185">Reference proteome</keyword>
<dbReference type="AlphaFoldDB" id="A0A6G1QYD2"/>
<name>A0A6G1QYD2_CHAAH</name>
<gene>
    <name evidence="1" type="ORF">EXN66_Car000884</name>
</gene>
<dbReference type="EMBL" id="CM015712">
    <property type="protein sequence ID" value="KAF3707711.1"/>
    <property type="molecule type" value="Genomic_DNA"/>
</dbReference>
<dbReference type="Proteomes" id="UP000503349">
    <property type="component" value="Chromosome 1"/>
</dbReference>
<reference evidence="1 2" key="1">
    <citation type="submission" date="2019-02" db="EMBL/GenBank/DDBJ databases">
        <title>Opniocepnalus argus genome.</title>
        <authorList>
            <person name="Zhou C."/>
            <person name="Xiao S."/>
        </authorList>
    </citation>
    <scope>NUCLEOTIDE SEQUENCE [LARGE SCALE GENOMIC DNA]</scope>
    <source>
        <strain evidence="1">OARG1902GOOAL</strain>
        <tissue evidence="1">Muscle</tissue>
    </source>
</reference>